<gene>
    <name evidence="1" type="ORF">HPB50_010219</name>
</gene>
<dbReference type="EMBL" id="CM023488">
    <property type="protein sequence ID" value="KAH6923992.1"/>
    <property type="molecule type" value="Genomic_DNA"/>
</dbReference>
<accession>A0ACB7RSY8</accession>
<proteinExistence type="predicted"/>
<sequence>MRWLIRTARFFGCLFISNFSSQTLDKSVASWKSPYIVYAAMWLWILLAHRGRITLSVPPTTLEPYQDFIENVGFVIRVLALLKALVNCACFCFGSAGFLEFMKSATSFERSSSPVSTEGRTTDWSRVLFNLALRTIIWVSLALVFFTTRMISISHANSTLKYLPAGREAVAFCSDVAFFTYDFLMYPAVIVCSEVLVLYLKRELARLEACRNSETMSSVTGQCDPVTVVDTVRVNVCKIKAMKTRLNDLCSPAIVTSSACLLISMCVNLQRLFLLKTNEALFWLSVGYMSYNACCLADMAFVSEDLGKEVGTNSI</sequence>
<keyword evidence="2" id="KW-1185">Reference proteome</keyword>
<name>A0ACB7RSY8_HYAAI</name>
<organism evidence="1 2">
    <name type="scientific">Hyalomma asiaticum</name>
    <name type="common">Tick</name>
    <dbReference type="NCBI Taxonomy" id="266040"/>
    <lineage>
        <taxon>Eukaryota</taxon>
        <taxon>Metazoa</taxon>
        <taxon>Ecdysozoa</taxon>
        <taxon>Arthropoda</taxon>
        <taxon>Chelicerata</taxon>
        <taxon>Arachnida</taxon>
        <taxon>Acari</taxon>
        <taxon>Parasitiformes</taxon>
        <taxon>Ixodida</taxon>
        <taxon>Ixodoidea</taxon>
        <taxon>Ixodidae</taxon>
        <taxon>Hyalomminae</taxon>
        <taxon>Hyalomma</taxon>
    </lineage>
</organism>
<comment type="caution">
    <text evidence="1">The sequence shown here is derived from an EMBL/GenBank/DDBJ whole genome shotgun (WGS) entry which is preliminary data.</text>
</comment>
<evidence type="ECO:0000313" key="1">
    <source>
        <dbReference type="EMBL" id="KAH6923992.1"/>
    </source>
</evidence>
<dbReference type="Proteomes" id="UP000821845">
    <property type="component" value="Chromosome 8"/>
</dbReference>
<reference evidence="1" key="1">
    <citation type="submission" date="2020-05" db="EMBL/GenBank/DDBJ databases">
        <title>Large-scale comparative analyses of tick genomes elucidate their genetic diversity and vector capacities.</title>
        <authorList>
            <person name="Jia N."/>
            <person name="Wang J."/>
            <person name="Shi W."/>
            <person name="Du L."/>
            <person name="Sun Y."/>
            <person name="Zhan W."/>
            <person name="Jiang J."/>
            <person name="Wang Q."/>
            <person name="Zhang B."/>
            <person name="Ji P."/>
            <person name="Sakyi L.B."/>
            <person name="Cui X."/>
            <person name="Yuan T."/>
            <person name="Jiang B."/>
            <person name="Yang W."/>
            <person name="Lam T.T.-Y."/>
            <person name="Chang Q."/>
            <person name="Ding S."/>
            <person name="Wang X."/>
            <person name="Zhu J."/>
            <person name="Ruan X."/>
            <person name="Zhao L."/>
            <person name="Wei J."/>
            <person name="Que T."/>
            <person name="Du C."/>
            <person name="Cheng J."/>
            <person name="Dai P."/>
            <person name="Han X."/>
            <person name="Huang E."/>
            <person name="Gao Y."/>
            <person name="Liu J."/>
            <person name="Shao H."/>
            <person name="Ye R."/>
            <person name="Li L."/>
            <person name="Wei W."/>
            <person name="Wang X."/>
            <person name="Wang C."/>
            <person name="Yang T."/>
            <person name="Huo Q."/>
            <person name="Li W."/>
            <person name="Guo W."/>
            <person name="Chen H."/>
            <person name="Zhou L."/>
            <person name="Ni X."/>
            <person name="Tian J."/>
            <person name="Zhou Y."/>
            <person name="Sheng Y."/>
            <person name="Liu T."/>
            <person name="Pan Y."/>
            <person name="Xia L."/>
            <person name="Li J."/>
            <person name="Zhao F."/>
            <person name="Cao W."/>
        </authorList>
    </citation>
    <scope>NUCLEOTIDE SEQUENCE</scope>
    <source>
        <strain evidence="1">Hyas-2018</strain>
    </source>
</reference>
<evidence type="ECO:0000313" key="2">
    <source>
        <dbReference type="Proteomes" id="UP000821845"/>
    </source>
</evidence>
<protein>
    <submittedName>
        <fullName evidence="1">Uncharacterized protein</fullName>
    </submittedName>
</protein>